<evidence type="ECO:0000313" key="7">
    <source>
        <dbReference type="EMBL" id="MFC0322279.1"/>
    </source>
</evidence>
<dbReference type="HAMAP" id="MF_00045">
    <property type="entry name" value="Oligoribonuclease"/>
    <property type="match status" value="1"/>
</dbReference>
<keyword evidence="5" id="KW-0963">Cytoplasm</keyword>
<dbReference type="RefSeq" id="WP_382372854.1">
    <property type="nucleotide sequence ID" value="NZ_JBHLWA010000007.1"/>
</dbReference>
<organism evidence="7 8">
    <name type="scientific">Gallibacterium melopsittaci</name>
    <dbReference type="NCBI Taxonomy" id="516063"/>
    <lineage>
        <taxon>Bacteria</taxon>
        <taxon>Pseudomonadati</taxon>
        <taxon>Pseudomonadota</taxon>
        <taxon>Gammaproteobacteria</taxon>
        <taxon>Pasteurellales</taxon>
        <taxon>Pasteurellaceae</taxon>
        <taxon>Gallibacterium</taxon>
    </lineage>
</organism>
<dbReference type="EMBL" id="JBHLWA010000007">
    <property type="protein sequence ID" value="MFC0322279.1"/>
    <property type="molecule type" value="Genomic_DNA"/>
</dbReference>
<dbReference type="SUPFAM" id="SSF53098">
    <property type="entry name" value="Ribonuclease H-like"/>
    <property type="match status" value="1"/>
</dbReference>
<comment type="similarity">
    <text evidence="1 5">Belongs to the oligoribonuclease family.</text>
</comment>
<dbReference type="PANTHER" id="PTHR11046">
    <property type="entry name" value="OLIGORIBONUCLEASE, MITOCHONDRIAL"/>
    <property type="match status" value="1"/>
</dbReference>
<evidence type="ECO:0000256" key="4">
    <source>
        <dbReference type="ARBA" id="ARBA00022839"/>
    </source>
</evidence>
<dbReference type="GO" id="GO:0016787">
    <property type="term" value="F:hydrolase activity"/>
    <property type="evidence" value="ECO:0007669"/>
    <property type="project" value="UniProtKB-KW"/>
</dbReference>
<feature type="active site" evidence="5">
    <location>
        <position position="129"/>
    </location>
</feature>
<keyword evidence="4 5" id="KW-0269">Exonuclease</keyword>
<evidence type="ECO:0000256" key="5">
    <source>
        <dbReference type="HAMAP-Rule" id="MF_00045"/>
    </source>
</evidence>
<dbReference type="CDD" id="cd06135">
    <property type="entry name" value="Orn"/>
    <property type="match status" value="1"/>
</dbReference>
<evidence type="ECO:0000259" key="6">
    <source>
        <dbReference type="SMART" id="SM00479"/>
    </source>
</evidence>
<dbReference type="Proteomes" id="UP001589769">
    <property type="component" value="Unassembled WGS sequence"/>
</dbReference>
<evidence type="ECO:0000256" key="3">
    <source>
        <dbReference type="ARBA" id="ARBA00022801"/>
    </source>
</evidence>
<evidence type="ECO:0000256" key="1">
    <source>
        <dbReference type="ARBA" id="ARBA00009921"/>
    </source>
</evidence>
<comment type="subcellular location">
    <subcellularLocation>
        <location evidence="5">Cytoplasm</location>
    </subcellularLocation>
</comment>
<dbReference type="PANTHER" id="PTHR11046:SF0">
    <property type="entry name" value="OLIGORIBONUCLEASE, MITOCHONDRIAL"/>
    <property type="match status" value="1"/>
</dbReference>
<comment type="function">
    <text evidence="5">3'-to-5' exoribonuclease specific for small oligoribonucleotides.</text>
</comment>
<proteinExistence type="inferred from homology"/>
<accession>A0ABV6HTS9</accession>
<name>A0ABV6HTS9_9PAST</name>
<gene>
    <name evidence="5 7" type="primary">orn</name>
    <name evidence="7" type="ORF">ACFFHT_01665</name>
</gene>
<dbReference type="InterPro" id="IPR012337">
    <property type="entry name" value="RNaseH-like_sf"/>
</dbReference>
<dbReference type="InterPro" id="IPR036397">
    <property type="entry name" value="RNaseH_sf"/>
</dbReference>
<feature type="domain" description="Exonuclease" evidence="6">
    <location>
        <begin position="7"/>
        <end position="180"/>
    </location>
</feature>
<comment type="caution">
    <text evidence="7">The sequence shown here is derived from an EMBL/GenBank/DDBJ whole genome shotgun (WGS) entry which is preliminary data.</text>
</comment>
<dbReference type="Gene3D" id="3.30.420.10">
    <property type="entry name" value="Ribonuclease H-like superfamily/Ribonuclease H"/>
    <property type="match status" value="1"/>
</dbReference>
<protein>
    <recommendedName>
        <fullName evidence="5">Oligoribonuclease</fullName>
        <ecNumber evidence="5">3.1.-.-</ecNumber>
    </recommendedName>
</protein>
<keyword evidence="8" id="KW-1185">Reference proteome</keyword>
<reference evidence="7 8" key="1">
    <citation type="submission" date="2024-09" db="EMBL/GenBank/DDBJ databases">
        <authorList>
            <person name="Sun Q."/>
            <person name="Mori K."/>
        </authorList>
    </citation>
    <scope>NUCLEOTIDE SEQUENCE [LARGE SCALE GENOMIC DNA]</scope>
    <source>
        <strain evidence="7 8">CCM 7538</strain>
    </source>
</reference>
<dbReference type="InterPro" id="IPR013520">
    <property type="entry name" value="Ribonucl_H"/>
</dbReference>
<dbReference type="InterPro" id="IPR022894">
    <property type="entry name" value="Oligoribonuclease"/>
</dbReference>
<evidence type="ECO:0000313" key="8">
    <source>
        <dbReference type="Proteomes" id="UP001589769"/>
    </source>
</evidence>
<dbReference type="Pfam" id="PF00929">
    <property type="entry name" value="RNase_T"/>
    <property type="match status" value="1"/>
</dbReference>
<keyword evidence="2 5" id="KW-0540">Nuclease</keyword>
<dbReference type="NCBIfam" id="NF003765">
    <property type="entry name" value="PRK05359.1"/>
    <property type="match status" value="1"/>
</dbReference>
<dbReference type="SMART" id="SM00479">
    <property type="entry name" value="EXOIII"/>
    <property type="match status" value="1"/>
</dbReference>
<sequence>MQLDKQNLIWIDLEMTGLNPNKDRIIEIATIVTDKNLNILAEGPVLAIKQDDSVLAGMNEWCQKTHSQNGLIERVRQSTLTERAAELQTLDFLKKWVPKGVSPICGNSIAQDKRFLFNYMPELADYFHYRYLDVSTLKELAVRWKPDVLNGFQKKNSHLALDDIRESIAELAYYRQHFIRLDEVNAG</sequence>
<evidence type="ECO:0000256" key="2">
    <source>
        <dbReference type="ARBA" id="ARBA00022722"/>
    </source>
</evidence>
<dbReference type="EC" id="3.1.-.-" evidence="5"/>
<keyword evidence="3 5" id="KW-0378">Hydrolase</keyword>